<dbReference type="GO" id="GO:0000398">
    <property type="term" value="P:mRNA splicing, via spliceosome"/>
    <property type="evidence" value="ECO:0007669"/>
    <property type="project" value="TreeGrafter"/>
</dbReference>
<name>A0AAX6MVN1_9PEZI</name>
<dbReference type="GO" id="GO:0003729">
    <property type="term" value="F:mRNA binding"/>
    <property type="evidence" value="ECO:0007669"/>
    <property type="project" value="TreeGrafter"/>
</dbReference>
<dbReference type="GO" id="GO:0048024">
    <property type="term" value="P:regulation of mRNA splicing, via spliceosome"/>
    <property type="evidence" value="ECO:0007669"/>
    <property type="project" value="TreeGrafter"/>
</dbReference>
<dbReference type="EMBL" id="JBANMG010000002">
    <property type="protein sequence ID" value="KAK6956698.1"/>
    <property type="molecule type" value="Genomic_DNA"/>
</dbReference>
<dbReference type="GO" id="GO:1990247">
    <property type="term" value="F:N6-methyladenosine-containing RNA reader activity"/>
    <property type="evidence" value="ECO:0007669"/>
    <property type="project" value="TreeGrafter"/>
</dbReference>
<dbReference type="Gene3D" id="3.10.590.10">
    <property type="entry name" value="ph1033 like domains"/>
    <property type="match status" value="1"/>
</dbReference>
<protein>
    <recommendedName>
        <fullName evidence="2">YTH domain-containing protein</fullName>
    </recommendedName>
</protein>
<dbReference type="CDD" id="cd21134">
    <property type="entry name" value="YTH"/>
    <property type="match status" value="1"/>
</dbReference>
<evidence type="ECO:0000256" key="1">
    <source>
        <dbReference type="SAM" id="MobiDB-lite"/>
    </source>
</evidence>
<dbReference type="PANTHER" id="PTHR12357:SF3">
    <property type="entry name" value="YTH DOMAIN-CONTAINING PROTEIN 1"/>
    <property type="match status" value="1"/>
</dbReference>
<evidence type="ECO:0000313" key="4">
    <source>
        <dbReference type="Proteomes" id="UP001369815"/>
    </source>
</evidence>
<dbReference type="Pfam" id="PF04146">
    <property type="entry name" value="YTH"/>
    <property type="match status" value="1"/>
</dbReference>
<evidence type="ECO:0000313" key="3">
    <source>
        <dbReference type="EMBL" id="KAK6956698.1"/>
    </source>
</evidence>
<reference evidence="3 4" key="1">
    <citation type="journal article" date="2024" name="Front Chem Biol">
        <title>Unveiling the potential of Daldinia eschscholtzii MFLUCC 19-0629 through bioactivity and bioinformatics studies for enhanced sustainable agriculture production.</title>
        <authorList>
            <person name="Brooks S."/>
            <person name="Weaver J.A."/>
            <person name="Klomchit A."/>
            <person name="Alharthi S.A."/>
            <person name="Onlamun T."/>
            <person name="Nurani R."/>
            <person name="Vong T.K."/>
            <person name="Alberti F."/>
            <person name="Greco C."/>
        </authorList>
    </citation>
    <scope>NUCLEOTIDE SEQUENCE [LARGE SCALE GENOMIC DNA]</scope>
    <source>
        <strain evidence="3">MFLUCC 19-0629</strain>
    </source>
</reference>
<dbReference type="PANTHER" id="PTHR12357">
    <property type="entry name" value="YTH YT521-B HOMOLOGY DOMAIN-CONTAINING"/>
    <property type="match status" value="1"/>
</dbReference>
<dbReference type="Proteomes" id="UP001369815">
    <property type="component" value="Unassembled WGS sequence"/>
</dbReference>
<dbReference type="GO" id="GO:0005654">
    <property type="term" value="C:nucleoplasm"/>
    <property type="evidence" value="ECO:0007669"/>
    <property type="project" value="TreeGrafter"/>
</dbReference>
<dbReference type="InterPro" id="IPR045168">
    <property type="entry name" value="YTH_prot"/>
</dbReference>
<dbReference type="InterPro" id="IPR007275">
    <property type="entry name" value="YTH_domain"/>
</dbReference>
<evidence type="ECO:0000259" key="2">
    <source>
        <dbReference type="PROSITE" id="PS50882"/>
    </source>
</evidence>
<dbReference type="PROSITE" id="PS50882">
    <property type="entry name" value="YTH"/>
    <property type="match status" value="1"/>
</dbReference>
<dbReference type="AlphaFoldDB" id="A0AAX6MVN1"/>
<accession>A0AAX6MVN1</accession>
<keyword evidence="4" id="KW-1185">Reference proteome</keyword>
<gene>
    <name evidence="3" type="ORF">Daesc_001977</name>
</gene>
<comment type="caution">
    <text evidence="3">The sequence shown here is derived from an EMBL/GenBank/DDBJ whole genome shotgun (WGS) entry which is preliminary data.</text>
</comment>
<proteinExistence type="predicted"/>
<organism evidence="3 4">
    <name type="scientific">Daldinia eschscholtzii</name>
    <dbReference type="NCBI Taxonomy" id="292717"/>
    <lineage>
        <taxon>Eukaryota</taxon>
        <taxon>Fungi</taxon>
        <taxon>Dikarya</taxon>
        <taxon>Ascomycota</taxon>
        <taxon>Pezizomycotina</taxon>
        <taxon>Sordariomycetes</taxon>
        <taxon>Xylariomycetidae</taxon>
        <taxon>Xylariales</taxon>
        <taxon>Hypoxylaceae</taxon>
        <taxon>Daldinia</taxon>
    </lineage>
</organism>
<sequence length="377" mass="43578">MTSPENPRSSSSRGHAIRNNCSTSMESMLAPDLQDWLKLSGWHEMDYREKKLAEYRGTNAGERKRDTTETETITDAGKNDRDPAIRNTSQVSLPDRGRPAELGRTRGGIEAHRRIGGRIGNRDPFVPKTRARSISPFHRDHDRYRVRNYPRAYHDDFDRPLTPGGSPLRYIARSSRHPAHYTERIENYDCPNKERAEDQRDLTREMMNLRSPGRLVLRDKGEVCFFVMRSYSWSHVYDSMEDGLWATQPASAEALSKAFASGKMVVLFFAVNKSHGIQGYAVMKSQPSSDIRHPKWWYGVKWKISEPFKVEWVNTMHIDSKHVFHIKNHLNEDLPVTRARNGQEIDENAGRQMVRILESHAIEEYKRAKQTGSLSRR</sequence>
<feature type="domain" description="YTH" evidence="2">
    <location>
        <begin position="223"/>
        <end position="357"/>
    </location>
</feature>
<feature type="region of interest" description="Disordered" evidence="1">
    <location>
        <begin position="58"/>
        <end position="103"/>
    </location>
</feature>